<evidence type="ECO:0000313" key="5">
    <source>
        <dbReference type="Proteomes" id="UP000228952"/>
    </source>
</evidence>
<feature type="non-terminal residue" evidence="4">
    <location>
        <position position="1"/>
    </location>
</feature>
<dbReference type="PANTHER" id="PTHR11702">
    <property type="entry name" value="DEVELOPMENTALLY REGULATED GTP-BINDING PROTEIN-RELATED"/>
    <property type="match status" value="1"/>
</dbReference>
<keyword evidence="2" id="KW-0460">Magnesium</keyword>
<dbReference type="PANTHER" id="PTHR11702:SF31">
    <property type="entry name" value="MITOCHONDRIAL RIBOSOME-ASSOCIATED GTPASE 2"/>
    <property type="match status" value="1"/>
</dbReference>
<dbReference type="InterPro" id="IPR045086">
    <property type="entry name" value="OBG_GTPase"/>
</dbReference>
<evidence type="ECO:0000256" key="2">
    <source>
        <dbReference type="ARBA" id="ARBA00022842"/>
    </source>
</evidence>
<name>A0A2M7W1V5_9BACT</name>
<dbReference type="InterPro" id="IPR027417">
    <property type="entry name" value="P-loop_NTPase"/>
</dbReference>
<sequence length="229" mass="25143">REKILSGGKGTLGNLSIKMHPYRKGATEMERQGEKAEVTLVLKLTADVIFMGYPNAGKSSLLNKLTNAKAKTAAYEFTTLEPQTGHMGTTKLMDLPGLIDGTHEGKGLGTAFVQHTEYCRMVAHLVGLEAEKPVKRYQELRKEILLISEDLYNKPEVVLLTKSDESTPAKITAAIKQFEKLGIPVVPCSILDDDSIEKVKALLETQLQKHKDELPKTSTEIESAAPESP</sequence>
<dbReference type="Proteomes" id="UP000228952">
    <property type="component" value="Unassembled WGS sequence"/>
</dbReference>
<dbReference type="Gene3D" id="3.40.50.300">
    <property type="entry name" value="P-loop containing nucleotide triphosphate hydrolases"/>
    <property type="match status" value="1"/>
</dbReference>
<dbReference type="GO" id="GO:0005525">
    <property type="term" value="F:GTP binding"/>
    <property type="evidence" value="ECO:0007669"/>
    <property type="project" value="InterPro"/>
</dbReference>
<dbReference type="GO" id="GO:0003924">
    <property type="term" value="F:GTPase activity"/>
    <property type="evidence" value="ECO:0007669"/>
    <property type="project" value="InterPro"/>
</dbReference>
<protein>
    <recommendedName>
        <fullName evidence="3">OBG-type G domain-containing protein</fullName>
    </recommendedName>
</protein>
<comment type="caution">
    <text evidence="4">The sequence shown here is derived from an EMBL/GenBank/DDBJ whole genome shotgun (WGS) entry which is preliminary data.</text>
</comment>
<accession>A0A2M7W1V5</accession>
<evidence type="ECO:0000313" key="4">
    <source>
        <dbReference type="EMBL" id="PJA13876.1"/>
    </source>
</evidence>
<dbReference type="EMBL" id="PFQB01000072">
    <property type="protein sequence ID" value="PJA13876.1"/>
    <property type="molecule type" value="Genomic_DNA"/>
</dbReference>
<organism evidence="4 5">
    <name type="scientific">Candidatus Dojkabacteria bacterium CG_4_10_14_0_2_um_filter_Dojkabacteria_WS6_41_15</name>
    <dbReference type="NCBI Taxonomy" id="2014249"/>
    <lineage>
        <taxon>Bacteria</taxon>
        <taxon>Candidatus Dojkabacteria</taxon>
    </lineage>
</organism>
<feature type="domain" description="OBG-type G" evidence="3">
    <location>
        <begin position="46"/>
        <end position="208"/>
    </location>
</feature>
<dbReference type="PRINTS" id="PR00326">
    <property type="entry name" value="GTP1OBG"/>
</dbReference>
<gene>
    <name evidence="4" type="ORF">COX64_02710</name>
</gene>
<dbReference type="AlphaFoldDB" id="A0A2M7W1V5"/>
<proteinExistence type="predicted"/>
<dbReference type="SUPFAM" id="SSF52540">
    <property type="entry name" value="P-loop containing nucleoside triphosphate hydrolases"/>
    <property type="match status" value="1"/>
</dbReference>
<evidence type="ECO:0000259" key="3">
    <source>
        <dbReference type="PROSITE" id="PS51710"/>
    </source>
</evidence>
<dbReference type="Pfam" id="PF01926">
    <property type="entry name" value="MMR_HSR1"/>
    <property type="match status" value="1"/>
</dbReference>
<dbReference type="InterPro" id="IPR031167">
    <property type="entry name" value="G_OBG"/>
</dbReference>
<dbReference type="InterPro" id="IPR006073">
    <property type="entry name" value="GTP-bd"/>
</dbReference>
<dbReference type="PROSITE" id="PS51710">
    <property type="entry name" value="G_OBG"/>
    <property type="match status" value="1"/>
</dbReference>
<evidence type="ECO:0000256" key="1">
    <source>
        <dbReference type="ARBA" id="ARBA00022741"/>
    </source>
</evidence>
<reference evidence="5" key="1">
    <citation type="submission" date="2017-09" db="EMBL/GenBank/DDBJ databases">
        <title>Depth-based differentiation of microbial function through sediment-hosted aquifers and enrichment of novel symbionts in the deep terrestrial subsurface.</title>
        <authorList>
            <person name="Probst A.J."/>
            <person name="Ladd B."/>
            <person name="Jarett J.K."/>
            <person name="Geller-Mcgrath D.E."/>
            <person name="Sieber C.M.K."/>
            <person name="Emerson J.B."/>
            <person name="Anantharaman K."/>
            <person name="Thomas B.C."/>
            <person name="Malmstrom R."/>
            <person name="Stieglmeier M."/>
            <person name="Klingl A."/>
            <person name="Woyke T."/>
            <person name="Ryan C.M."/>
            <person name="Banfield J.F."/>
        </authorList>
    </citation>
    <scope>NUCLEOTIDE SEQUENCE [LARGE SCALE GENOMIC DNA]</scope>
</reference>
<keyword evidence="1" id="KW-0547">Nucleotide-binding</keyword>